<accession>A0A1F7Z1V1</accession>
<evidence type="ECO:0000256" key="2">
    <source>
        <dbReference type="RuleBase" id="RU004447"/>
    </source>
</evidence>
<evidence type="ECO:0000313" key="6">
    <source>
        <dbReference type="Proteomes" id="UP000178870"/>
    </source>
</evidence>
<organism evidence="5 6">
    <name type="scientific">Candidatus Woesebacteria bacterium RIFCSPHIGHO2_01_FULL_44_21</name>
    <dbReference type="NCBI Taxonomy" id="1802503"/>
    <lineage>
        <taxon>Bacteria</taxon>
        <taxon>Candidatus Woeseibacteriota</taxon>
    </lineage>
</organism>
<feature type="domain" description="Peptidase M16 C-terminal" evidence="4">
    <location>
        <begin position="167"/>
        <end position="344"/>
    </location>
</feature>
<dbReference type="AlphaFoldDB" id="A0A1F7Z1V1"/>
<proteinExistence type="inferred from homology"/>
<gene>
    <name evidence="5" type="ORF">A2803_04960</name>
</gene>
<dbReference type="SUPFAM" id="SSF63411">
    <property type="entry name" value="LuxS/MPP-like metallohydrolase"/>
    <property type="match status" value="2"/>
</dbReference>
<dbReference type="InterPro" id="IPR011765">
    <property type="entry name" value="Pept_M16_N"/>
</dbReference>
<dbReference type="InterPro" id="IPR001431">
    <property type="entry name" value="Pept_M16_Zn_BS"/>
</dbReference>
<comment type="caution">
    <text evidence="5">The sequence shown here is derived from an EMBL/GenBank/DDBJ whole genome shotgun (WGS) entry which is preliminary data.</text>
</comment>
<dbReference type="InterPro" id="IPR011249">
    <property type="entry name" value="Metalloenz_LuxS/M16"/>
</dbReference>
<evidence type="ECO:0008006" key="7">
    <source>
        <dbReference type="Google" id="ProtNLM"/>
    </source>
</evidence>
<evidence type="ECO:0000313" key="5">
    <source>
        <dbReference type="EMBL" id="OGM33434.1"/>
    </source>
</evidence>
<dbReference type="GO" id="GO:0004222">
    <property type="term" value="F:metalloendopeptidase activity"/>
    <property type="evidence" value="ECO:0007669"/>
    <property type="project" value="InterPro"/>
</dbReference>
<name>A0A1F7Z1V1_9BACT</name>
<dbReference type="GO" id="GO:0046872">
    <property type="term" value="F:metal ion binding"/>
    <property type="evidence" value="ECO:0007669"/>
    <property type="project" value="InterPro"/>
</dbReference>
<dbReference type="Gene3D" id="3.30.830.10">
    <property type="entry name" value="Metalloenzyme, LuxS/M16 peptidase-like"/>
    <property type="match status" value="2"/>
</dbReference>
<dbReference type="InterPro" id="IPR007863">
    <property type="entry name" value="Peptidase_M16_C"/>
</dbReference>
<dbReference type="Pfam" id="PF05193">
    <property type="entry name" value="Peptidase_M16_C"/>
    <property type="match status" value="1"/>
</dbReference>
<protein>
    <recommendedName>
        <fullName evidence="7">Peptidase M16</fullName>
    </recommendedName>
</protein>
<dbReference type="PANTHER" id="PTHR11851:SF49">
    <property type="entry name" value="MITOCHONDRIAL-PROCESSING PEPTIDASE SUBUNIT ALPHA"/>
    <property type="match status" value="1"/>
</dbReference>
<dbReference type="PANTHER" id="PTHR11851">
    <property type="entry name" value="METALLOPROTEASE"/>
    <property type="match status" value="1"/>
</dbReference>
<dbReference type="Pfam" id="PF00675">
    <property type="entry name" value="Peptidase_M16"/>
    <property type="match status" value="1"/>
</dbReference>
<sequence length="428" mass="47828">MNFKRTVLTNGIRFIHVPVPTLESATFTIWYGVGSRYEREPLAGISHFLEHMAFKGGIKYPSAKAVSEALDAIGAEDNASTGQEYTNYYVRAATSVLPKAVDVLADALLNPALPEREIEKERGVIIEEINMYEDDPKDYVNLLYNNLIFPDNPLGRDIAGSRETVRKITRQDFINFRKTHYQPENIVITVSGGINYEDAFSLADKYVGGLKKSTYHNRYKDFKEHQKSPKVLLKNKKTEQTNLIIGFPGKKHGLPTRYAEGLMGVILGAGMSSRLFREVREKRGLAYSVYAASSHYADTGEFSAYAGVPVAKAQEAIKVILQEFYKLLSTKNGITKKELTKAREFFKGHMALSMESTKWINYFFGNEEIKGGSLKTPEQVFEAIDAVTVDEILAVAADIFKPEKVNLAIVGPYKDSSKFTSVVNSLAI</sequence>
<dbReference type="GO" id="GO:0006508">
    <property type="term" value="P:proteolysis"/>
    <property type="evidence" value="ECO:0007669"/>
    <property type="project" value="InterPro"/>
</dbReference>
<evidence type="ECO:0000256" key="1">
    <source>
        <dbReference type="ARBA" id="ARBA00007261"/>
    </source>
</evidence>
<dbReference type="PROSITE" id="PS00143">
    <property type="entry name" value="INSULINASE"/>
    <property type="match status" value="1"/>
</dbReference>
<reference evidence="5 6" key="1">
    <citation type="journal article" date="2016" name="Nat. Commun.">
        <title>Thousands of microbial genomes shed light on interconnected biogeochemical processes in an aquifer system.</title>
        <authorList>
            <person name="Anantharaman K."/>
            <person name="Brown C.T."/>
            <person name="Hug L.A."/>
            <person name="Sharon I."/>
            <person name="Castelle C.J."/>
            <person name="Probst A.J."/>
            <person name="Thomas B.C."/>
            <person name="Singh A."/>
            <person name="Wilkins M.J."/>
            <person name="Karaoz U."/>
            <person name="Brodie E.L."/>
            <person name="Williams K.H."/>
            <person name="Hubbard S.S."/>
            <person name="Banfield J.F."/>
        </authorList>
    </citation>
    <scope>NUCLEOTIDE SEQUENCE [LARGE SCALE GENOMIC DNA]</scope>
</reference>
<evidence type="ECO:0000259" key="3">
    <source>
        <dbReference type="Pfam" id="PF00675"/>
    </source>
</evidence>
<dbReference type="EMBL" id="MGGP01000002">
    <property type="protein sequence ID" value="OGM33434.1"/>
    <property type="molecule type" value="Genomic_DNA"/>
</dbReference>
<evidence type="ECO:0000259" key="4">
    <source>
        <dbReference type="Pfam" id="PF05193"/>
    </source>
</evidence>
<comment type="similarity">
    <text evidence="1 2">Belongs to the peptidase M16 family.</text>
</comment>
<dbReference type="InterPro" id="IPR050361">
    <property type="entry name" value="MPP/UQCRC_Complex"/>
</dbReference>
<feature type="domain" description="Peptidase M16 N-terminal" evidence="3">
    <location>
        <begin position="21"/>
        <end position="160"/>
    </location>
</feature>
<dbReference type="Proteomes" id="UP000178870">
    <property type="component" value="Unassembled WGS sequence"/>
</dbReference>